<dbReference type="CDD" id="cd14686">
    <property type="entry name" value="bZIP"/>
    <property type="match status" value="1"/>
</dbReference>
<evidence type="ECO:0008006" key="4">
    <source>
        <dbReference type="Google" id="ProtNLM"/>
    </source>
</evidence>
<dbReference type="Gene3D" id="1.20.1270.60">
    <property type="entry name" value="Arfaptin homology (AH) domain/BAR domain"/>
    <property type="match status" value="1"/>
</dbReference>
<keyword evidence="3" id="KW-1185">Reference proteome</keyword>
<comment type="caution">
    <text evidence="2">The sequence shown here is derived from an EMBL/GenBank/DDBJ whole genome shotgun (WGS) entry which is preliminary data.</text>
</comment>
<reference evidence="2 3" key="1">
    <citation type="journal article" date="2021" name="Nat. Commun.">
        <title>Genetic determinants of endophytism in the Arabidopsis root mycobiome.</title>
        <authorList>
            <person name="Mesny F."/>
            <person name="Miyauchi S."/>
            <person name="Thiergart T."/>
            <person name="Pickel B."/>
            <person name="Atanasova L."/>
            <person name="Karlsson M."/>
            <person name="Huettel B."/>
            <person name="Barry K.W."/>
            <person name="Haridas S."/>
            <person name="Chen C."/>
            <person name="Bauer D."/>
            <person name="Andreopoulos W."/>
            <person name="Pangilinan J."/>
            <person name="LaButti K."/>
            <person name="Riley R."/>
            <person name="Lipzen A."/>
            <person name="Clum A."/>
            <person name="Drula E."/>
            <person name="Henrissat B."/>
            <person name="Kohler A."/>
            <person name="Grigoriev I.V."/>
            <person name="Martin F.M."/>
            <person name="Hacquard S."/>
        </authorList>
    </citation>
    <scope>NUCLEOTIDE SEQUENCE [LARGE SCALE GENOMIC DNA]</scope>
    <source>
        <strain evidence="2 3">MPI-CAGE-CH-0241</strain>
    </source>
</reference>
<dbReference type="PANTHER" id="PTHR42070:SF1">
    <property type="entry name" value="FILAMENT ASSOCIATED PROTEIN, PUTATIVE (AFU_ORTHOLOGUE AFUA_8G06630)-RELATED"/>
    <property type="match status" value="1"/>
</dbReference>
<name>A0A9P9AK47_9HYPO</name>
<organism evidence="2 3">
    <name type="scientific">Thelonectria olida</name>
    <dbReference type="NCBI Taxonomy" id="1576542"/>
    <lineage>
        <taxon>Eukaryota</taxon>
        <taxon>Fungi</taxon>
        <taxon>Dikarya</taxon>
        <taxon>Ascomycota</taxon>
        <taxon>Pezizomycotina</taxon>
        <taxon>Sordariomycetes</taxon>
        <taxon>Hypocreomycetidae</taxon>
        <taxon>Hypocreales</taxon>
        <taxon>Nectriaceae</taxon>
        <taxon>Thelonectria</taxon>
    </lineage>
</organism>
<sequence>MMTKWSSKPDDHKVVRLRNNQRRHRKKVKDHIAELESRLAETQLQLDQALARIARLSEELEQARPGPNSMLLESRQTSEQIPTTRNNADEAPKSGHVHQSTLVQETYNILDSQHNNHLGTNRGKDGPSQPTSLASNQFIPSEVSAWNPSLVLPAPWTSGTTIQALTLTDEALTDTEDQDCCNLPPPEPGKSTTRCRDAYFVITQQNYKAIDGTVIRAWLEPGFRGETSEGDGCRVDTDLLFTLLDFISSS</sequence>
<gene>
    <name evidence="2" type="ORF">B0T10DRAFT_549740</name>
</gene>
<feature type="region of interest" description="Disordered" evidence="1">
    <location>
        <begin position="113"/>
        <end position="132"/>
    </location>
</feature>
<feature type="compositionally biased region" description="Polar residues" evidence="1">
    <location>
        <begin position="74"/>
        <end position="86"/>
    </location>
</feature>
<dbReference type="AlphaFoldDB" id="A0A9P9AK47"/>
<evidence type="ECO:0000313" key="3">
    <source>
        <dbReference type="Proteomes" id="UP000777438"/>
    </source>
</evidence>
<accession>A0A9P9AK47</accession>
<proteinExistence type="predicted"/>
<feature type="compositionally biased region" description="Basic residues" evidence="1">
    <location>
        <begin position="15"/>
        <end position="26"/>
    </location>
</feature>
<evidence type="ECO:0000256" key="1">
    <source>
        <dbReference type="SAM" id="MobiDB-lite"/>
    </source>
</evidence>
<protein>
    <recommendedName>
        <fullName evidence="4">BZIP domain-containing protein</fullName>
    </recommendedName>
</protein>
<evidence type="ECO:0000313" key="2">
    <source>
        <dbReference type="EMBL" id="KAH6886781.1"/>
    </source>
</evidence>
<dbReference type="PANTHER" id="PTHR42070">
    <property type="entry name" value="FILAMENT ASSOCIATED PROTEIN, PUTATIVE (AFU_ORTHOLOGUE AFUA_8G06630)-RELATED"/>
    <property type="match status" value="1"/>
</dbReference>
<feature type="region of interest" description="Disordered" evidence="1">
    <location>
        <begin position="61"/>
        <end position="96"/>
    </location>
</feature>
<dbReference type="InterPro" id="IPR027267">
    <property type="entry name" value="AH/BAR_dom_sf"/>
</dbReference>
<dbReference type="EMBL" id="JAGPYM010000015">
    <property type="protein sequence ID" value="KAH6886781.1"/>
    <property type="molecule type" value="Genomic_DNA"/>
</dbReference>
<dbReference type="Proteomes" id="UP000777438">
    <property type="component" value="Unassembled WGS sequence"/>
</dbReference>
<dbReference type="OrthoDB" id="4505928at2759"/>
<feature type="region of interest" description="Disordered" evidence="1">
    <location>
        <begin position="1"/>
        <end position="26"/>
    </location>
</feature>